<sequence length="111" mass="11667">MAWISCVVASPEVSVMGWLFAALSAASRALLAAEHEANMVMSSMMMTPVDSRAGFGFREDSGLLAGGFDGVVMASPRVVVAAARGRSGVTVGVGERQWRHAPAIPRQRFAS</sequence>
<reference evidence="2" key="1">
    <citation type="journal article" date="2019" name="Int. J. Syst. Evol. Microbiol.">
        <title>The Global Catalogue of Microorganisms (GCM) 10K type strain sequencing project: providing services to taxonomists for standard genome sequencing and annotation.</title>
        <authorList>
            <consortium name="The Broad Institute Genomics Platform"/>
            <consortium name="The Broad Institute Genome Sequencing Center for Infectious Disease"/>
            <person name="Wu L."/>
            <person name="Ma J."/>
        </authorList>
    </citation>
    <scope>NUCLEOTIDE SEQUENCE [LARGE SCALE GENOMIC DNA]</scope>
    <source>
        <strain evidence="2">JCM 16259</strain>
    </source>
</reference>
<evidence type="ECO:0000313" key="1">
    <source>
        <dbReference type="EMBL" id="GAA2477187.1"/>
    </source>
</evidence>
<protein>
    <recommendedName>
        <fullName evidence="3">Secreted protein</fullName>
    </recommendedName>
</protein>
<accession>A0ABP5YCK6</accession>
<evidence type="ECO:0008006" key="3">
    <source>
        <dbReference type="Google" id="ProtNLM"/>
    </source>
</evidence>
<organism evidence="1 2">
    <name type="scientific">Terrabacter carboxydivorans</name>
    <dbReference type="NCBI Taxonomy" id="619730"/>
    <lineage>
        <taxon>Bacteria</taxon>
        <taxon>Bacillati</taxon>
        <taxon>Actinomycetota</taxon>
        <taxon>Actinomycetes</taxon>
        <taxon>Micrococcales</taxon>
        <taxon>Intrasporangiaceae</taxon>
        <taxon>Terrabacter</taxon>
    </lineage>
</organism>
<name>A0ABP5YCK6_9MICO</name>
<dbReference type="Proteomes" id="UP001500730">
    <property type="component" value="Unassembled WGS sequence"/>
</dbReference>
<proteinExistence type="predicted"/>
<gene>
    <name evidence="1" type="ORF">GCM10009858_13270</name>
</gene>
<keyword evidence="2" id="KW-1185">Reference proteome</keyword>
<dbReference type="EMBL" id="BAAARE010000005">
    <property type="protein sequence ID" value="GAA2477187.1"/>
    <property type="molecule type" value="Genomic_DNA"/>
</dbReference>
<evidence type="ECO:0000313" key="2">
    <source>
        <dbReference type="Proteomes" id="UP001500730"/>
    </source>
</evidence>
<comment type="caution">
    <text evidence="1">The sequence shown here is derived from an EMBL/GenBank/DDBJ whole genome shotgun (WGS) entry which is preliminary data.</text>
</comment>